<feature type="non-terminal residue" evidence="2">
    <location>
        <position position="1"/>
    </location>
</feature>
<dbReference type="Proteomes" id="UP000681967">
    <property type="component" value="Unassembled WGS sequence"/>
</dbReference>
<sequence>HEVIWSEDTIQIFKDEVIDKVVEIHFVNQEEGTEQW</sequence>
<evidence type="ECO:0000313" key="3">
    <source>
        <dbReference type="Proteomes" id="UP000681967"/>
    </source>
</evidence>
<accession>A0A8S3BPP5</accession>
<gene>
    <name evidence="1" type="ORF">BYL167_LOCUS40765</name>
    <name evidence="2" type="ORF">BYL167_LOCUS49552</name>
</gene>
<proteinExistence type="predicted"/>
<reference evidence="2" key="1">
    <citation type="submission" date="2021-02" db="EMBL/GenBank/DDBJ databases">
        <authorList>
            <person name="Nowell W R."/>
        </authorList>
    </citation>
    <scope>NUCLEOTIDE SEQUENCE</scope>
</reference>
<comment type="caution">
    <text evidence="2">The sequence shown here is derived from an EMBL/GenBank/DDBJ whole genome shotgun (WGS) entry which is preliminary data.</text>
</comment>
<dbReference type="AlphaFoldDB" id="A0A8S3BPP5"/>
<organism evidence="2 3">
    <name type="scientific">Rotaria magnacalcarata</name>
    <dbReference type="NCBI Taxonomy" id="392030"/>
    <lineage>
        <taxon>Eukaryota</taxon>
        <taxon>Metazoa</taxon>
        <taxon>Spiralia</taxon>
        <taxon>Gnathifera</taxon>
        <taxon>Rotifera</taxon>
        <taxon>Eurotatoria</taxon>
        <taxon>Bdelloidea</taxon>
        <taxon>Philodinida</taxon>
        <taxon>Philodinidae</taxon>
        <taxon>Rotaria</taxon>
    </lineage>
</organism>
<evidence type="ECO:0000313" key="1">
    <source>
        <dbReference type="EMBL" id="CAF4616210.1"/>
    </source>
</evidence>
<evidence type="ECO:0000313" key="2">
    <source>
        <dbReference type="EMBL" id="CAF4833873.1"/>
    </source>
</evidence>
<dbReference type="EMBL" id="CAJOBH010101657">
    <property type="protein sequence ID" value="CAF4616210.1"/>
    <property type="molecule type" value="Genomic_DNA"/>
</dbReference>
<dbReference type="EMBL" id="CAJOBH010147748">
    <property type="protein sequence ID" value="CAF4833873.1"/>
    <property type="molecule type" value="Genomic_DNA"/>
</dbReference>
<protein>
    <submittedName>
        <fullName evidence="2">Uncharacterized protein</fullName>
    </submittedName>
</protein>
<name>A0A8S3BPP5_9BILA</name>